<sequence length="572" mass="59726">MPLDSVRGDNSGPLASSISFARRDFVSFCFSFSSTVSSGPSGGFTSVFSSGFTFSTDSPSPTNTASIEGESVITDTSSPTFTVSGLLGSQTGFSIDSSNSVVISLTSSDPSNSPSDPNPTTDPNNPSDPSGDPSTNTNANPSSSATAAFPSGTIVTTPTDTNSLVLSSPTSLPEPNSTTTPLPIQTSSAGSGTLTSSTAISAAEHSPTINGMSTTGGGTEHTIHASSKNRAEIIAGAVVGGVIGLTLIFLALFFIYRRRKNLMKRFGFGGASMKRPESSASWIGNRIGSPHADAGFADDQFNETTTGDAESMIYAPSEATLTDGAMFNGRRGSALPSRPRRITDTNNHYGGPCPSLDKPRPSLNQVQTSFDRPPLGVTPPAANSAAVPAIRITTNNVVGTPDFITDGYETVSPSSFFIPLVTPVVDNDAHAEWRMIGSSQFLHGPAKRESSAFLSRQSSKASSHNSRALSTRRGSRADNIDPLRNYVSRRTSRADRVDAWRSNTPSSLSTRLESSLSSRTSNEVTREIVQVASNSVGGRPLPALPDSSSSLRTVDSRGMSSVGPPSMYAPTF</sequence>
<name>A0A1C7MBY4_GRIFR</name>
<feature type="compositionally biased region" description="Low complexity" evidence="1">
    <location>
        <begin position="540"/>
        <end position="551"/>
    </location>
</feature>
<dbReference type="CDD" id="cd12087">
    <property type="entry name" value="TM_EGFR-like"/>
    <property type="match status" value="1"/>
</dbReference>
<evidence type="ECO:0000256" key="1">
    <source>
        <dbReference type="SAM" id="MobiDB-lite"/>
    </source>
</evidence>
<organism evidence="3 4">
    <name type="scientific">Grifola frondosa</name>
    <name type="common">Maitake</name>
    <name type="synonym">Polyporus frondosus</name>
    <dbReference type="NCBI Taxonomy" id="5627"/>
    <lineage>
        <taxon>Eukaryota</taxon>
        <taxon>Fungi</taxon>
        <taxon>Dikarya</taxon>
        <taxon>Basidiomycota</taxon>
        <taxon>Agaricomycotina</taxon>
        <taxon>Agaricomycetes</taxon>
        <taxon>Polyporales</taxon>
        <taxon>Grifolaceae</taxon>
        <taxon>Grifola</taxon>
    </lineage>
</organism>
<keyword evidence="2" id="KW-1133">Transmembrane helix</keyword>
<dbReference type="STRING" id="5627.A0A1C7MBY4"/>
<feature type="compositionally biased region" description="Low complexity" evidence="1">
    <location>
        <begin position="186"/>
        <end position="203"/>
    </location>
</feature>
<accession>A0A1C7MBY4</accession>
<feature type="transmembrane region" description="Helical" evidence="2">
    <location>
        <begin position="233"/>
        <end position="256"/>
    </location>
</feature>
<evidence type="ECO:0008006" key="5">
    <source>
        <dbReference type="Google" id="ProtNLM"/>
    </source>
</evidence>
<keyword evidence="2" id="KW-0812">Transmembrane</keyword>
<dbReference type="EMBL" id="LUGG01000005">
    <property type="protein sequence ID" value="OBZ74423.1"/>
    <property type="molecule type" value="Genomic_DNA"/>
</dbReference>
<dbReference type="OMA" id="APTIRIN"/>
<gene>
    <name evidence="3" type="ORF">A0H81_05533</name>
</gene>
<feature type="compositionally biased region" description="Polar residues" evidence="1">
    <location>
        <begin position="153"/>
        <end position="185"/>
    </location>
</feature>
<reference evidence="3 4" key="1">
    <citation type="submission" date="2016-03" db="EMBL/GenBank/DDBJ databases">
        <title>Whole genome sequencing of Grifola frondosa 9006-11.</title>
        <authorList>
            <person name="Min B."/>
            <person name="Park H."/>
            <person name="Kim J.-G."/>
            <person name="Cho H."/>
            <person name="Oh Y.-L."/>
            <person name="Kong W.-S."/>
            <person name="Choi I.-G."/>
        </authorList>
    </citation>
    <scope>NUCLEOTIDE SEQUENCE [LARGE SCALE GENOMIC DNA]</scope>
    <source>
        <strain evidence="3 4">9006-11</strain>
    </source>
</reference>
<evidence type="ECO:0000313" key="3">
    <source>
        <dbReference type="EMBL" id="OBZ74423.1"/>
    </source>
</evidence>
<keyword evidence="2" id="KW-0472">Membrane</keyword>
<feature type="region of interest" description="Disordered" evidence="1">
    <location>
        <begin position="325"/>
        <end position="347"/>
    </location>
</feature>
<protein>
    <recommendedName>
        <fullName evidence="5">Mid2 domain-containing protein</fullName>
    </recommendedName>
</protein>
<keyword evidence="4" id="KW-1185">Reference proteome</keyword>
<evidence type="ECO:0000256" key="2">
    <source>
        <dbReference type="SAM" id="Phobius"/>
    </source>
</evidence>
<evidence type="ECO:0000313" key="4">
    <source>
        <dbReference type="Proteomes" id="UP000092993"/>
    </source>
</evidence>
<feature type="region of interest" description="Disordered" evidence="1">
    <location>
        <begin position="103"/>
        <end position="224"/>
    </location>
</feature>
<dbReference type="AlphaFoldDB" id="A0A1C7MBY4"/>
<feature type="region of interest" description="Disordered" evidence="1">
    <location>
        <begin position="536"/>
        <end position="572"/>
    </location>
</feature>
<feature type="compositionally biased region" description="Low complexity" evidence="1">
    <location>
        <begin position="103"/>
        <end position="151"/>
    </location>
</feature>
<feature type="compositionally biased region" description="Low complexity" evidence="1">
    <location>
        <begin position="506"/>
        <end position="521"/>
    </location>
</feature>
<proteinExistence type="predicted"/>
<feature type="compositionally biased region" description="Polar residues" evidence="1">
    <location>
        <begin position="452"/>
        <end position="469"/>
    </location>
</feature>
<feature type="region of interest" description="Disordered" evidence="1">
    <location>
        <begin position="450"/>
        <end position="523"/>
    </location>
</feature>
<dbReference type="Proteomes" id="UP000092993">
    <property type="component" value="Unassembled WGS sequence"/>
</dbReference>
<comment type="caution">
    <text evidence="3">The sequence shown here is derived from an EMBL/GenBank/DDBJ whole genome shotgun (WGS) entry which is preliminary data.</text>
</comment>